<keyword evidence="1" id="KW-0812">Transmembrane</keyword>
<evidence type="ECO:0000256" key="1">
    <source>
        <dbReference type="SAM" id="Phobius"/>
    </source>
</evidence>
<name>A0A226DGC1_FOLCA</name>
<feature type="transmembrane region" description="Helical" evidence="1">
    <location>
        <begin position="499"/>
        <end position="519"/>
    </location>
</feature>
<sequence length="568" mass="65503">MSFEICIPSGNDKLIRGSYDFCTHTQTPADFVDTIFSWVYLPRKFCYYEYAAHLDYALIASPQLINPFKTEKLNSIEILAQIVFRHGNISLFHFSNHDNHPTLGIHKFSLYEHGSKITLKFTGWEFLTCYAETGIDFEFYITPFQPALWISVAVSVALIISVTLVALYFTENYKVTFSPWLFILATLFEETVPIPGKIEKLSWLRMIFTSWCLMSVILTNCYNGLMITELNAPFRSYSKETFPGLSCGANYENGINSDLSFLKEVVPYHNVLYKYAESHEKENFSILYNAILNIVSVAKSDCFSLLSLPYDRNDGFSLPEFLLRLHEDTPMYKIVENELEENPLSINSILNTFDPSELSNLNLLNPKHTHFPRSIYASVRKIIPNSEFQKLIESEIVLCRKSVFIAESDNLAAEFEFLSKNYFWIKFTRGKEVRTSMQFGLIFDGEGFSKIPGYYKILIESGIYHRVDEEMQLRKWARRHPVSGRSEAKPAMMQLDGGLVTPFVLCSAVLLGAISCFLVESWRKFGRVFKYVSRRICTICKNFGYKGERKFGKQITSLNYKVVKVKER</sequence>
<reference evidence="2 3" key="1">
    <citation type="submission" date="2015-12" db="EMBL/GenBank/DDBJ databases">
        <title>The genome of Folsomia candida.</title>
        <authorList>
            <person name="Faddeeva A."/>
            <person name="Derks M.F."/>
            <person name="Anvar Y."/>
            <person name="Smit S."/>
            <person name="Van Straalen N."/>
            <person name="Roelofs D."/>
        </authorList>
    </citation>
    <scope>NUCLEOTIDE SEQUENCE [LARGE SCALE GENOMIC DNA]</scope>
    <source>
        <strain evidence="2 3">VU population</strain>
        <tissue evidence="2">Whole body</tissue>
    </source>
</reference>
<accession>A0A226DGC1</accession>
<keyword evidence="3" id="KW-1185">Reference proteome</keyword>
<evidence type="ECO:0000313" key="3">
    <source>
        <dbReference type="Proteomes" id="UP000198287"/>
    </source>
</evidence>
<keyword evidence="1" id="KW-0472">Membrane</keyword>
<keyword evidence="1" id="KW-1133">Transmembrane helix</keyword>
<comment type="caution">
    <text evidence="2">The sequence shown here is derived from an EMBL/GenBank/DDBJ whole genome shotgun (WGS) entry which is preliminary data.</text>
</comment>
<protein>
    <submittedName>
        <fullName evidence="2">Uncharacterized protein</fullName>
    </submittedName>
</protein>
<feature type="transmembrane region" description="Helical" evidence="1">
    <location>
        <begin position="147"/>
        <end position="169"/>
    </location>
</feature>
<organism evidence="2 3">
    <name type="scientific">Folsomia candida</name>
    <name type="common">Springtail</name>
    <dbReference type="NCBI Taxonomy" id="158441"/>
    <lineage>
        <taxon>Eukaryota</taxon>
        <taxon>Metazoa</taxon>
        <taxon>Ecdysozoa</taxon>
        <taxon>Arthropoda</taxon>
        <taxon>Hexapoda</taxon>
        <taxon>Collembola</taxon>
        <taxon>Entomobryomorpha</taxon>
        <taxon>Isotomoidea</taxon>
        <taxon>Isotomidae</taxon>
        <taxon>Proisotominae</taxon>
        <taxon>Folsomia</taxon>
    </lineage>
</organism>
<dbReference type="Proteomes" id="UP000198287">
    <property type="component" value="Unassembled WGS sequence"/>
</dbReference>
<gene>
    <name evidence="2" type="ORF">Fcan01_20702</name>
</gene>
<feature type="transmembrane region" description="Helical" evidence="1">
    <location>
        <begin position="204"/>
        <end position="225"/>
    </location>
</feature>
<dbReference type="OrthoDB" id="8299140at2759"/>
<dbReference type="AlphaFoldDB" id="A0A226DGC1"/>
<evidence type="ECO:0000313" key="2">
    <source>
        <dbReference type="EMBL" id="OXA44253.1"/>
    </source>
</evidence>
<proteinExistence type="predicted"/>
<dbReference type="EMBL" id="LNIX01000019">
    <property type="protein sequence ID" value="OXA44253.1"/>
    <property type="molecule type" value="Genomic_DNA"/>
</dbReference>